<protein>
    <recommendedName>
        <fullName evidence="2">Allantoate amidinohydrolase</fullName>
    </recommendedName>
</protein>
<feature type="domain" description="Allantoicase" evidence="3">
    <location>
        <begin position="22"/>
        <end position="169"/>
    </location>
</feature>
<sequence>MQLSVRGSQTFVYALQRDSATFLPNAFTEFGKWMDGWETRRKRIPGHDWCIIQLGVPGVIHGFDVDTSFFTGNYAPSISIQAACLSQDGIPEFAAQGDRTGTAASEEEFQAIQKLQSDSWVELVSIAALKPGYFDTCHNYFAVSSQQRWTHIRLNLYPDGGIARLKVYGIGERDWSAVSPDEKVDLASLVNGGVCVGFSDAHFGHPRNLIGLGRAINMGDGWETARRLDRPPVLMLDDKGLLQVPGSEWSVFRLGHAGVITHIEIDTNHFKGNFPDSCTLEACVMTPEEEKENISMRWKTNQGLEWKILLPKTKLKAHHLHFFSGSAIELAEAVTHVRLTIAPDGGISRMRLWAYLHSLP</sequence>
<dbReference type="PANTHER" id="PTHR12045:SF3">
    <property type="entry name" value="INACTIVE ALLANTOICASE-RELATED"/>
    <property type="match status" value="1"/>
</dbReference>
<comment type="caution">
    <text evidence="4">The sequence shown here is derived from an EMBL/GenBank/DDBJ whole genome shotgun (WGS) entry which is preliminary data.</text>
</comment>
<feature type="non-terminal residue" evidence="4">
    <location>
        <position position="360"/>
    </location>
</feature>
<evidence type="ECO:0000256" key="1">
    <source>
        <dbReference type="ARBA" id="ARBA00009242"/>
    </source>
</evidence>
<name>A0ABS2Y4Q8_POLSP</name>
<dbReference type="InterPro" id="IPR015908">
    <property type="entry name" value="Allantoicase_dom"/>
</dbReference>
<proteinExistence type="inferred from homology"/>
<feature type="non-terminal residue" evidence="4">
    <location>
        <position position="1"/>
    </location>
</feature>
<dbReference type="HAMAP" id="MF_00813">
    <property type="entry name" value="Allantoicase"/>
    <property type="match status" value="1"/>
</dbReference>
<evidence type="ECO:0000313" key="5">
    <source>
        <dbReference type="Proteomes" id="UP001166093"/>
    </source>
</evidence>
<dbReference type="Proteomes" id="UP001166093">
    <property type="component" value="Unassembled WGS sequence"/>
</dbReference>
<dbReference type="InterPro" id="IPR008979">
    <property type="entry name" value="Galactose-bd-like_sf"/>
</dbReference>
<organism evidence="4 5">
    <name type="scientific">Polyodon spathula</name>
    <name type="common">North American paddlefish</name>
    <name type="synonym">Squalus spathula</name>
    <dbReference type="NCBI Taxonomy" id="7913"/>
    <lineage>
        <taxon>Eukaryota</taxon>
        <taxon>Metazoa</taxon>
        <taxon>Chordata</taxon>
        <taxon>Craniata</taxon>
        <taxon>Vertebrata</taxon>
        <taxon>Euteleostomi</taxon>
        <taxon>Actinopterygii</taxon>
        <taxon>Chondrostei</taxon>
        <taxon>Acipenseriformes</taxon>
        <taxon>Polyodontidae</taxon>
        <taxon>Polyodon</taxon>
    </lineage>
</organism>
<feature type="domain" description="Allantoicase" evidence="3">
    <location>
        <begin position="192"/>
        <end position="354"/>
    </location>
</feature>
<comment type="similarity">
    <text evidence="1">Belongs to the allantoicase family.</text>
</comment>
<gene>
    <name evidence="4" type="primary">Allc</name>
    <name evidence="4" type="ORF">GTO93_0019890</name>
</gene>
<reference evidence="4" key="1">
    <citation type="journal article" date="2021" name="Cell">
        <title>Tracing the genetic footprints of vertebrate landing in non-teleost ray-finned fishes.</title>
        <authorList>
            <person name="Bi X."/>
            <person name="Wang K."/>
            <person name="Yang L."/>
            <person name="Pan H."/>
            <person name="Jiang H."/>
            <person name="Wei Q."/>
            <person name="Fang M."/>
            <person name="Yu H."/>
            <person name="Zhu C."/>
            <person name="Cai Y."/>
            <person name="He Y."/>
            <person name="Gan X."/>
            <person name="Zeng H."/>
            <person name="Yu D."/>
            <person name="Zhu Y."/>
            <person name="Jiang H."/>
            <person name="Qiu Q."/>
            <person name="Yang H."/>
            <person name="Zhang Y.E."/>
            <person name="Wang W."/>
            <person name="Zhu M."/>
            <person name="He S."/>
            <person name="Zhang G."/>
        </authorList>
    </citation>
    <scope>NUCLEOTIDE SEQUENCE</scope>
    <source>
        <strain evidence="4">Pddl_001</strain>
    </source>
</reference>
<evidence type="ECO:0000256" key="2">
    <source>
        <dbReference type="ARBA" id="ARBA00031078"/>
    </source>
</evidence>
<keyword evidence="5" id="KW-1185">Reference proteome</keyword>
<dbReference type="InterPro" id="IPR005164">
    <property type="entry name" value="Allantoicase"/>
</dbReference>
<dbReference type="SUPFAM" id="SSF49785">
    <property type="entry name" value="Galactose-binding domain-like"/>
    <property type="match status" value="2"/>
</dbReference>
<dbReference type="NCBIfam" id="TIGR02961">
    <property type="entry name" value="allantoicase"/>
    <property type="match status" value="1"/>
</dbReference>
<accession>A0ABS2Y4Q8</accession>
<dbReference type="EMBL" id="JAAWVQ010105480">
    <property type="protein sequence ID" value="MBN3281130.1"/>
    <property type="molecule type" value="Genomic_DNA"/>
</dbReference>
<dbReference type="Gene3D" id="2.60.120.260">
    <property type="entry name" value="Galactose-binding domain-like"/>
    <property type="match status" value="2"/>
</dbReference>
<evidence type="ECO:0000313" key="4">
    <source>
        <dbReference type="EMBL" id="MBN3281130.1"/>
    </source>
</evidence>
<dbReference type="PIRSF" id="PIRSF016516">
    <property type="entry name" value="Allantoicase"/>
    <property type="match status" value="1"/>
</dbReference>
<dbReference type="PANTHER" id="PTHR12045">
    <property type="entry name" value="ALLANTOICASE"/>
    <property type="match status" value="1"/>
</dbReference>
<dbReference type="Pfam" id="PF03561">
    <property type="entry name" value="Allantoicase"/>
    <property type="match status" value="2"/>
</dbReference>
<evidence type="ECO:0000259" key="3">
    <source>
        <dbReference type="Pfam" id="PF03561"/>
    </source>
</evidence>